<evidence type="ECO:0000313" key="3">
    <source>
        <dbReference type="Proteomes" id="UP000685013"/>
    </source>
</evidence>
<evidence type="ECO:0000313" key="2">
    <source>
        <dbReference type="EMBL" id="KAG6600808.1"/>
    </source>
</evidence>
<comment type="caution">
    <text evidence="2">The sequence shown here is derived from an EMBL/GenBank/DDBJ whole genome shotgun (WGS) entry which is preliminary data.</text>
</comment>
<dbReference type="EMBL" id="JAGKQH010000004">
    <property type="protein sequence ID" value="KAG6600808.1"/>
    <property type="molecule type" value="Genomic_DNA"/>
</dbReference>
<keyword evidence="3" id="KW-1185">Reference proteome</keyword>
<reference evidence="2 3" key="1">
    <citation type="journal article" date="2021" name="Hortic Res">
        <title>The domestication of Cucurbita argyrosperma as revealed by the genome of its wild relative.</title>
        <authorList>
            <person name="Barrera-Redondo J."/>
            <person name="Sanchez-de la Vega G."/>
            <person name="Aguirre-Liguori J.A."/>
            <person name="Castellanos-Morales G."/>
            <person name="Gutierrez-Guerrero Y.T."/>
            <person name="Aguirre-Dugua X."/>
            <person name="Aguirre-Planter E."/>
            <person name="Tenaillon M.I."/>
            <person name="Lira-Saade R."/>
            <person name="Eguiarte L.E."/>
        </authorList>
    </citation>
    <scope>NUCLEOTIDE SEQUENCE [LARGE SCALE GENOMIC DNA]</scope>
    <source>
        <strain evidence="2">JBR-2021</strain>
    </source>
</reference>
<gene>
    <name evidence="2" type="ORF">SDJN03_06041</name>
</gene>
<sequence length="114" mass="13209">MSGFFICFLRFIISALVGRWMRMRTIIYSFEEGRLKKKQKKLGEIELLATVQRRDGKTIEGDLASERNWDESKGEGRRRRAAGGRMLAARENINLCSPEKNRASEYSKYGQTKD</sequence>
<feature type="chain" id="PRO_5043349880" evidence="1">
    <location>
        <begin position="19"/>
        <end position="114"/>
    </location>
</feature>
<protein>
    <submittedName>
        <fullName evidence="2">Uncharacterized protein</fullName>
    </submittedName>
</protein>
<accession>A0AAV6NNM2</accession>
<proteinExistence type="predicted"/>
<dbReference type="Proteomes" id="UP000685013">
    <property type="component" value="Chromosome 4"/>
</dbReference>
<evidence type="ECO:0000256" key="1">
    <source>
        <dbReference type="SAM" id="SignalP"/>
    </source>
</evidence>
<organism evidence="2 3">
    <name type="scientific">Cucurbita argyrosperma subsp. sororia</name>
    <dbReference type="NCBI Taxonomy" id="37648"/>
    <lineage>
        <taxon>Eukaryota</taxon>
        <taxon>Viridiplantae</taxon>
        <taxon>Streptophyta</taxon>
        <taxon>Embryophyta</taxon>
        <taxon>Tracheophyta</taxon>
        <taxon>Spermatophyta</taxon>
        <taxon>Magnoliopsida</taxon>
        <taxon>eudicotyledons</taxon>
        <taxon>Gunneridae</taxon>
        <taxon>Pentapetalae</taxon>
        <taxon>rosids</taxon>
        <taxon>fabids</taxon>
        <taxon>Cucurbitales</taxon>
        <taxon>Cucurbitaceae</taxon>
        <taxon>Cucurbiteae</taxon>
        <taxon>Cucurbita</taxon>
    </lineage>
</organism>
<feature type="non-terminal residue" evidence="2">
    <location>
        <position position="1"/>
    </location>
</feature>
<feature type="signal peptide" evidence="1">
    <location>
        <begin position="1"/>
        <end position="18"/>
    </location>
</feature>
<keyword evidence="1" id="KW-0732">Signal</keyword>
<dbReference type="AlphaFoldDB" id="A0AAV6NNM2"/>
<name>A0AAV6NNM2_9ROSI</name>